<proteinExistence type="predicted"/>
<reference evidence="1 2" key="1">
    <citation type="submission" date="2020-04" db="EMBL/GenBank/DDBJ databases">
        <authorList>
            <person name="Yin C."/>
        </authorList>
    </citation>
    <scope>NUCLEOTIDE SEQUENCE [LARGE SCALE GENOMIC DNA]</scope>
    <source>
        <strain evidence="1 2">Ae27</strain>
    </source>
</reference>
<dbReference type="PANTHER" id="PTHR36436">
    <property type="entry name" value="SLL5081 PROTEIN"/>
    <property type="match status" value="1"/>
</dbReference>
<evidence type="ECO:0000313" key="2">
    <source>
        <dbReference type="Proteomes" id="UP000570474"/>
    </source>
</evidence>
<gene>
    <name evidence="1" type="ORF">HGH92_24970</name>
</gene>
<name>A0A847S7E7_9BACT</name>
<organism evidence="1 2">
    <name type="scientific">Chitinophaga varians</name>
    <dbReference type="NCBI Taxonomy" id="2202339"/>
    <lineage>
        <taxon>Bacteria</taxon>
        <taxon>Pseudomonadati</taxon>
        <taxon>Bacteroidota</taxon>
        <taxon>Chitinophagia</taxon>
        <taxon>Chitinophagales</taxon>
        <taxon>Chitinophagaceae</taxon>
        <taxon>Chitinophaga</taxon>
    </lineage>
</organism>
<dbReference type="PANTHER" id="PTHR36436:SF6">
    <property type="entry name" value="SLL5081 PROTEIN"/>
    <property type="match status" value="1"/>
</dbReference>
<protein>
    <submittedName>
        <fullName evidence="1">DUF1963 domain-containing protein</fullName>
    </submittedName>
</protein>
<dbReference type="RefSeq" id="WP_168873533.1">
    <property type="nucleotide sequence ID" value="NZ_JABAIA010000003.1"/>
</dbReference>
<accession>A0A847S7E7</accession>
<dbReference type="Pfam" id="PF09234">
    <property type="entry name" value="DUF1963"/>
    <property type="match status" value="1"/>
</dbReference>
<dbReference type="Gene3D" id="2.30.320.10">
    <property type="entry name" value="YwqG-like"/>
    <property type="match status" value="1"/>
</dbReference>
<evidence type="ECO:0000313" key="1">
    <source>
        <dbReference type="EMBL" id="NLR67581.1"/>
    </source>
</evidence>
<sequence length="280" mass="32275">MNKQEFYAALTASNLDKHKPRFEAVMKDTIRYYLTPIHDYNDVPIGSSRIGGTPDLPEHMPWPADNKGNPLSFIAQLDLQEIKPFDTYQLLPDTGFLFFFYDADQAMGGYSMEEKHLFRVLYFDGPREDLQCPDFPESLSVQFGPCSLTCETQVSMPFRRSKALSFLGDGEKGVYREKVWKEGESNKTFGHADILQGEMEEFCQIVTHKDFTGDFGKFDGPEYAGVMADAKDWLLLLQVDSNEGDASMMWADMGRLYFWIRKQDLEKRNFDDCWCVLQDM</sequence>
<dbReference type="AlphaFoldDB" id="A0A847S7E7"/>
<dbReference type="Proteomes" id="UP000570474">
    <property type="component" value="Unassembled WGS sequence"/>
</dbReference>
<dbReference type="EMBL" id="JABAIA010000003">
    <property type="protein sequence ID" value="NLR67581.1"/>
    <property type="molecule type" value="Genomic_DNA"/>
</dbReference>
<keyword evidence="2" id="KW-1185">Reference proteome</keyword>
<comment type="caution">
    <text evidence="1">The sequence shown here is derived from an EMBL/GenBank/DDBJ whole genome shotgun (WGS) entry which is preliminary data.</text>
</comment>
<dbReference type="InterPro" id="IPR015315">
    <property type="entry name" value="DUF1963"/>
</dbReference>
<dbReference type="SUPFAM" id="SSF103032">
    <property type="entry name" value="Hypothetical protein YwqG"/>
    <property type="match status" value="1"/>
</dbReference>
<dbReference type="InterPro" id="IPR035948">
    <property type="entry name" value="YwqG-like_sf"/>
</dbReference>